<proteinExistence type="predicted"/>
<reference evidence="1" key="1">
    <citation type="submission" date="2016-08" db="EMBL/GenBank/DDBJ databases">
        <authorList>
            <person name="Seilhamer J.J."/>
        </authorList>
    </citation>
    <scope>NUCLEOTIDE SEQUENCE</scope>
    <source>
        <strain evidence="1">86-1</strain>
    </source>
</reference>
<dbReference type="RefSeq" id="WP_179981531.1">
    <property type="nucleotide sequence ID" value="NZ_LT608333.1"/>
</dbReference>
<dbReference type="EMBL" id="FMJC01000001">
    <property type="protein sequence ID" value="SCM69995.1"/>
    <property type="molecule type" value="Genomic_DNA"/>
</dbReference>
<evidence type="ECO:0000313" key="1">
    <source>
        <dbReference type="EMBL" id="SCM69995.1"/>
    </source>
</evidence>
<dbReference type="Pfam" id="PF04985">
    <property type="entry name" value="Phage_tube"/>
    <property type="match status" value="1"/>
</dbReference>
<dbReference type="InterPro" id="IPR006498">
    <property type="entry name" value="Tail_tube"/>
</dbReference>
<gene>
    <name evidence="1" type="ORF">KL86DES1_10118</name>
</gene>
<evidence type="ECO:0008006" key="2">
    <source>
        <dbReference type="Google" id="ProtNLM"/>
    </source>
</evidence>
<protein>
    <recommendedName>
        <fullName evidence="2">Phage major tail tube protein</fullName>
    </recommendedName>
</protein>
<accession>A0A212KXH3</accession>
<organism evidence="1">
    <name type="scientific">uncultured Desulfovibrio sp</name>
    <dbReference type="NCBI Taxonomy" id="167968"/>
    <lineage>
        <taxon>Bacteria</taxon>
        <taxon>Pseudomonadati</taxon>
        <taxon>Thermodesulfobacteriota</taxon>
        <taxon>Desulfovibrionia</taxon>
        <taxon>Desulfovibrionales</taxon>
        <taxon>Desulfovibrionaceae</taxon>
        <taxon>Desulfovibrio</taxon>
        <taxon>environmental samples</taxon>
    </lineage>
</organism>
<sequence>MSQILPSTNLIPAVLTNAKVYKDGVDQLGVATVEAPDFEYLTESISGLGIAGEMDVPVAGHFKSMALKIKWNTANDKAVVLLQPVGHHIEVRGNIQELDAGSGKFVNKAVKVVAKSLPKKIGIGKFEPGKKMEPETELEIYYYKLWLGGRELVEVDKLNFIFRLDGIDQLAEVRANLGM</sequence>
<name>A0A212KXH3_9BACT</name>
<dbReference type="AlphaFoldDB" id="A0A212KXH3"/>